<keyword evidence="2" id="KW-1185">Reference proteome</keyword>
<sequence>MRLLTMLNQCLERAILIRLLAMARVLKKRKVVVQGHHTDKNQQEVQQYHCRCILSTLQQD</sequence>
<name>A0A095TV96_9GAMM</name>
<evidence type="ECO:0000313" key="1">
    <source>
        <dbReference type="EMBL" id="KGD66303.1"/>
    </source>
</evidence>
<dbReference type="Proteomes" id="UP000029444">
    <property type="component" value="Unassembled WGS sequence"/>
</dbReference>
<dbReference type="PATRIC" id="fig|1177154.3.peg.780"/>
<comment type="caution">
    <text evidence="1">The sequence shown here is derived from an EMBL/GenBank/DDBJ whole genome shotgun (WGS) entry which is preliminary data.</text>
</comment>
<accession>A0A095TV96</accession>
<protein>
    <submittedName>
        <fullName evidence="1">Uncharacterized protein</fullName>
    </submittedName>
</protein>
<gene>
    <name evidence="1" type="ORF">Y5S_00775</name>
</gene>
<dbReference type="AlphaFoldDB" id="A0A095TV96"/>
<reference evidence="1 2" key="1">
    <citation type="submission" date="2012-09" db="EMBL/GenBank/DDBJ databases">
        <title>Genome Sequence of alkane-degrading Bacterium Alcanivorax sp. 19-m-6.</title>
        <authorList>
            <person name="Lai Q."/>
            <person name="Shao Z."/>
        </authorList>
    </citation>
    <scope>NUCLEOTIDE SEQUENCE [LARGE SCALE GENOMIC DNA]</scope>
    <source>
        <strain evidence="1 2">19-m-6</strain>
    </source>
</reference>
<dbReference type="EMBL" id="ARXV01000002">
    <property type="protein sequence ID" value="KGD66303.1"/>
    <property type="molecule type" value="Genomic_DNA"/>
</dbReference>
<organism evidence="1 2">
    <name type="scientific">Alcanivorax nanhaiticus</name>
    <dbReference type="NCBI Taxonomy" id="1177154"/>
    <lineage>
        <taxon>Bacteria</taxon>
        <taxon>Pseudomonadati</taxon>
        <taxon>Pseudomonadota</taxon>
        <taxon>Gammaproteobacteria</taxon>
        <taxon>Oceanospirillales</taxon>
        <taxon>Alcanivoracaceae</taxon>
        <taxon>Alcanivorax</taxon>
    </lineage>
</organism>
<evidence type="ECO:0000313" key="2">
    <source>
        <dbReference type="Proteomes" id="UP000029444"/>
    </source>
</evidence>
<proteinExistence type="predicted"/>